<evidence type="ECO:0000313" key="6">
    <source>
        <dbReference type="EMBL" id="PCJ42657.1"/>
    </source>
</evidence>
<dbReference type="InterPro" id="IPR004360">
    <property type="entry name" value="Glyas_Fos-R_dOase_dom"/>
</dbReference>
<organism evidence="6 7">
    <name type="scientific">SAR86 cluster bacterium</name>
    <dbReference type="NCBI Taxonomy" id="2030880"/>
    <lineage>
        <taxon>Bacteria</taxon>
        <taxon>Pseudomonadati</taxon>
        <taxon>Pseudomonadota</taxon>
        <taxon>Gammaproteobacteria</taxon>
        <taxon>SAR86 cluster</taxon>
    </lineage>
</organism>
<dbReference type="PANTHER" id="PTHR46036:SF5">
    <property type="entry name" value="LACTOYLGLUTATHIONE LYASE"/>
    <property type="match status" value="1"/>
</dbReference>
<sequence>MMLIDKTITKQKAILCAILITVFLPASVFSQGLPSPAGDVVGSGNYIHIVEDLDRTLTFYQDLLEAEPRGGTEPRVFGAIEQVGQMYNAIGSEFRGATIPVPDTELGMEFLEWQGVNRSALEPRFYDPGSPVFLLFVRDIEVSIEAVIRNGGSIITPTGEPVGADSRFIFVQDPDGYFIEILQLDPAPSSAMTGNVLAGGFRFTVADINQTVDFYNEAFEFNLPEAGERNDDALLGAITGLGLARSRLVFGLVPGSSLNIELLELTVEGGERIHQELPAIGSSVFRIFVRDLDVSIAKALAAGAVLAANNVQVVTFGNGLRMRIIEDRDGLLLQLIERPQQ</sequence>
<evidence type="ECO:0000259" key="5">
    <source>
        <dbReference type="PROSITE" id="PS51819"/>
    </source>
</evidence>
<dbReference type="SUPFAM" id="SSF54593">
    <property type="entry name" value="Glyoxalase/Bleomycin resistance protein/Dihydroxybiphenyl dioxygenase"/>
    <property type="match status" value="1"/>
</dbReference>
<reference evidence="7" key="1">
    <citation type="submission" date="2017-08" db="EMBL/GenBank/DDBJ databases">
        <title>A dynamic microbial community with high functional redundancy inhabits the cold, oxic subseafloor aquifer.</title>
        <authorList>
            <person name="Tully B.J."/>
            <person name="Wheat C.G."/>
            <person name="Glazer B.T."/>
            <person name="Huber J.A."/>
        </authorList>
    </citation>
    <scope>NUCLEOTIDE SEQUENCE [LARGE SCALE GENOMIC DNA]</scope>
</reference>
<dbReference type="Gene3D" id="3.10.180.10">
    <property type="entry name" value="2,3-Dihydroxybiphenyl 1,2-Dioxygenase, domain 1"/>
    <property type="match status" value="2"/>
</dbReference>
<dbReference type="AlphaFoldDB" id="A0A2A5CFK5"/>
<dbReference type="GO" id="GO:0004462">
    <property type="term" value="F:lactoylglutathione lyase activity"/>
    <property type="evidence" value="ECO:0007669"/>
    <property type="project" value="TreeGrafter"/>
</dbReference>
<dbReference type="Pfam" id="PF00903">
    <property type="entry name" value="Glyoxalase"/>
    <property type="match status" value="1"/>
</dbReference>
<accession>A0A2A5CFK5</accession>
<evidence type="ECO:0000256" key="4">
    <source>
        <dbReference type="ARBA" id="ARBA00033298"/>
    </source>
</evidence>
<name>A0A2A5CFK5_9GAMM</name>
<dbReference type="EMBL" id="NVWI01000002">
    <property type="protein sequence ID" value="PCJ42657.1"/>
    <property type="molecule type" value="Genomic_DNA"/>
</dbReference>
<dbReference type="InterPro" id="IPR029068">
    <property type="entry name" value="Glyas_Bleomycin-R_OHBP_Dase"/>
</dbReference>
<gene>
    <name evidence="6" type="ORF">COA71_03890</name>
</gene>
<dbReference type="Proteomes" id="UP000228987">
    <property type="component" value="Unassembled WGS sequence"/>
</dbReference>
<protein>
    <recommendedName>
        <fullName evidence="2">Aldoketomutase</fullName>
    </recommendedName>
    <alternativeName>
        <fullName evidence="1">Ketone-aldehyde mutase</fullName>
    </alternativeName>
    <alternativeName>
        <fullName evidence="3">Methylglyoxalase</fullName>
    </alternativeName>
    <alternativeName>
        <fullName evidence="4">S-D-lactoylglutathione methylglyoxal lyase</fullName>
    </alternativeName>
</protein>
<proteinExistence type="predicted"/>
<evidence type="ECO:0000256" key="2">
    <source>
        <dbReference type="ARBA" id="ARBA00030892"/>
    </source>
</evidence>
<feature type="domain" description="VOC" evidence="5">
    <location>
        <begin position="197"/>
        <end position="338"/>
    </location>
</feature>
<dbReference type="GO" id="GO:0005737">
    <property type="term" value="C:cytoplasm"/>
    <property type="evidence" value="ECO:0007669"/>
    <property type="project" value="TreeGrafter"/>
</dbReference>
<dbReference type="GO" id="GO:0019243">
    <property type="term" value="P:methylglyoxal catabolic process to D-lactate via S-lactoyl-glutathione"/>
    <property type="evidence" value="ECO:0007669"/>
    <property type="project" value="TreeGrafter"/>
</dbReference>
<evidence type="ECO:0000256" key="3">
    <source>
        <dbReference type="ARBA" id="ARBA00032460"/>
    </source>
</evidence>
<dbReference type="PANTHER" id="PTHR46036">
    <property type="entry name" value="LACTOYLGLUTATHIONE LYASE"/>
    <property type="match status" value="1"/>
</dbReference>
<dbReference type="PROSITE" id="PS51819">
    <property type="entry name" value="VOC"/>
    <property type="match status" value="2"/>
</dbReference>
<feature type="domain" description="VOC" evidence="5">
    <location>
        <begin position="42"/>
        <end position="184"/>
    </location>
</feature>
<evidence type="ECO:0000256" key="1">
    <source>
        <dbReference type="ARBA" id="ARBA00030291"/>
    </source>
</evidence>
<comment type="caution">
    <text evidence="6">The sequence shown here is derived from an EMBL/GenBank/DDBJ whole genome shotgun (WGS) entry which is preliminary data.</text>
</comment>
<dbReference type="InterPro" id="IPR037523">
    <property type="entry name" value="VOC_core"/>
</dbReference>
<evidence type="ECO:0000313" key="7">
    <source>
        <dbReference type="Proteomes" id="UP000228987"/>
    </source>
</evidence>